<dbReference type="SUPFAM" id="SSF53187">
    <property type="entry name" value="Zn-dependent exopeptidases"/>
    <property type="match status" value="1"/>
</dbReference>
<comment type="caution">
    <text evidence="5">The sequence shown here is derived from an EMBL/GenBank/DDBJ whole genome shotgun (WGS) entry which is preliminary data.</text>
</comment>
<keyword evidence="3" id="KW-0479">Metal-binding</keyword>
<protein>
    <submittedName>
        <fullName evidence="5">Amidohydrolase</fullName>
    </submittedName>
</protein>
<evidence type="ECO:0000259" key="4">
    <source>
        <dbReference type="Pfam" id="PF07687"/>
    </source>
</evidence>
<dbReference type="PANTHER" id="PTHR11014">
    <property type="entry name" value="PEPTIDASE M20 FAMILY MEMBER"/>
    <property type="match status" value="1"/>
</dbReference>
<dbReference type="NCBIfam" id="TIGR01891">
    <property type="entry name" value="amidohydrolases"/>
    <property type="match status" value="1"/>
</dbReference>
<dbReference type="InterPro" id="IPR036264">
    <property type="entry name" value="Bact_exopeptidase_dim_dom"/>
</dbReference>
<dbReference type="InterPro" id="IPR002933">
    <property type="entry name" value="Peptidase_M20"/>
</dbReference>
<sequence>MAIENWVARHLDELTEFRRDLHRNPELLYDVHRTAGEVARLLREAGVDEVHEGIGQTGVVGVIRGQSNASGRTIGLRADMDALPIKEDTGAEWASTVPGKMHACGHDGHTAMLLGAARALAESRAFDGTVCVIFQPAEEGGAGGKAMIDDGLLEKFPIQEFYGMHNRPNLEVGKFTTRPGPMMASVDEINIKIEGVGAHAATPHNGIDPMPVMAALVQAAQTIVSRNLDPIKSAVVSITQINGGDAFNVIPPTVTLRGTVRCLDEDVRDMVEEKLGLAVEHIAAAFGAKGELEYLRLYPVTINNAEAVENVLAAAAEVAGLDNTSAEMPPVLGGEDFSFMLNERPGAMIMVGNGPGAMVHHPKYDFNDDVIPWGCSFWTTLVRQRLPTSIPDSIN</sequence>
<organism evidence="5 6">
    <name type="scientific">Flavimaribacter sediminis</name>
    <dbReference type="NCBI Taxonomy" id="2865987"/>
    <lineage>
        <taxon>Bacteria</taxon>
        <taxon>Pseudomonadati</taxon>
        <taxon>Pseudomonadota</taxon>
        <taxon>Alphaproteobacteria</taxon>
        <taxon>Hyphomicrobiales</taxon>
        <taxon>Rhizobiaceae</taxon>
        <taxon>Flavimaribacter</taxon>
    </lineage>
</organism>
<proteinExistence type="inferred from homology"/>
<keyword evidence="3" id="KW-0464">Manganese</keyword>
<comment type="similarity">
    <text evidence="1">Belongs to the peptidase M20 family.</text>
</comment>
<dbReference type="Pfam" id="PF07687">
    <property type="entry name" value="M20_dimer"/>
    <property type="match status" value="1"/>
</dbReference>
<feature type="binding site" evidence="3">
    <location>
        <position position="104"/>
    </location>
    <ligand>
        <name>Mn(2+)</name>
        <dbReference type="ChEBI" id="CHEBI:29035"/>
        <label>2</label>
    </ligand>
</feature>
<dbReference type="GO" id="GO:0016787">
    <property type="term" value="F:hydrolase activity"/>
    <property type="evidence" value="ECO:0007669"/>
    <property type="project" value="UniProtKB-KW"/>
</dbReference>
<dbReference type="Proteomes" id="UP001196509">
    <property type="component" value="Unassembled WGS sequence"/>
</dbReference>
<feature type="binding site" evidence="3">
    <location>
        <position position="106"/>
    </location>
    <ligand>
        <name>Mn(2+)</name>
        <dbReference type="ChEBI" id="CHEBI:29035"/>
        <label>2</label>
    </ligand>
</feature>
<dbReference type="Gene3D" id="3.40.630.10">
    <property type="entry name" value="Zn peptidases"/>
    <property type="match status" value="1"/>
</dbReference>
<dbReference type="CDD" id="cd05666">
    <property type="entry name" value="M20_Acy1-like"/>
    <property type="match status" value="1"/>
</dbReference>
<accession>A0AAE2ZMI3</accession>
<dbReference type="InterPro" id="IPR011650">
    <property type="entry name" value="Peptidase_M20_dimer"/>
</dbReference>
<dbReference type="GO" id="GO:0046872">
    <property type="term" value="F:metal ion binding"/>
    <property type="evidence" value="ECO:0007669"/>
    <property type="project" value="UniProtKB-KW"/>
</dbReference>
<feature type="binding site" evidence="3">
    <location>
        <position position="165"/>
    </location>
    <ligand>
        <name>Mn(2+)</name>
        <dbReference type="ChEBI" id="CHEBI:29035"/>
        <label>2</label>
    </ligand>
</feature>
<keyword evidence="2" id="KW-0378">Hydrolase</keyword>
<name>A0AAE2ZMI3_9HYPH</name>
<feature type="domain" description="Peptidase M20 dimerisation" evidence="4">
    <location>
        <begin position="189"/>
        <end position="281"/>
    </location>
</feature>
<feature type="binding site" evidence="3">
    <location>
        <position position="360"/>
    </location>
    <ligand>
        <name>Mn(2+)</name>
        <dbReference type="ChEBI" id="CHEBI:29035"/>
        <label>2</label>
    </ligand>
</feature>
<reference evidence="5" key="1">
    <citation type="submission" date="2021-08" db="EMBL/GenBank/DDBJ databases">
        <title>Hoeflea bacterium WL0058 sp. nov., isolated from the sediment.</title>
        <authorList>
            <person name="Wang L."/>
            <person name="Zhang D."/>
        </authorList>
    </citation>
    <scope>NUCLEOTIDE SEQUENCE</scope>
    <source>
        <strain evidence="5">WL0058</strain>
    </source>
</reference>
<evidence type="ECO:0000313" key="6">
    <source>
        <dbReference type="Proteomes" id="UP001196509"/>
    </source>
</evidence>
<comment type="cofactor">
    <cofactor evidence="3">
        <name>Mn(2+)</name>
        <dbReference type="ChEBI" id="CHEBI:29035"/>
    </cofactor>
    <text evidence="3">The Mn(2+) ion enhances activity.</text>
</comment>
<evidence type="ECO:0000256" key="2">
    <source>
        <dbReference type="ARBA" id="ARBA00022801"/>
    </source>
</evidence>
<dbReference type="InterPro" id="IPR017439">
    <property type="entry name" value="Amidohydrolase"/>
</dbReference>
<evidence type="ECO:0000256" key="1">
    <source>
        <dbReference type="ARBA" id="ARBA00006153"/>
    </source>
</evidence>
<evidence type="ECO:0000313" key="5">
    <source>
        <dbReference type="EMBL" id="MBW8638699.1"/>
    </source>
</evidence>
<dbReference type="FunFam" id="3.30.70.360:FF:000014">
    <property type="entry name" value="N-acyl-L-amino acid amidohydrolase"/>
    <property type="match status" value="1"/>
</dbReference>
<keyword evidence="6" id="KW-1185">Reference proteome</keyword>
<dbReference type="PIRSF" id="PIRSF005962">
    <property type="entry name" value="Pept_M20D_amidohydro"/>
    <property type="match status" value="1"/>
</dbReference>
<evidence type="ECO:0000256" key="3">
    <source>
        <dbReference type="PIRSR" id="PIRSR005962-1"/>
    </source>
</evidence>
<dbReference type="Pfam" id="PF01546">
    <property type="entry name" value="Peptidase_M20"/>
    <property type="match status" value="1"/>
</dbReference>
<dbReference type="EMBL" id="JAICBX010000003">
    <property type="protein sequence ID" value="MBW8638699.1"/>
    <property type="molecule type" value="Genomic_DNA"/>
</dbReference>
<dbReference type="AlphaFoldDB" id="A0AAE2ZMI3"/>
<feature type="binding site" evidence="3">
    <location>
        <position position="139"/>
    </location>
    <ligand>
        <name>Mn(2+)</name>
        <dbReference type="ChEBI" id="CHEBI:29035"/>
        <label>2</label>
    </ligand>
</feature>
<dbReference type="SUPFAM" id="SSF55031">
    <property type="entry name" value="Bacterial exopeptidase dimerisation domain"/>
    <property type="match status" value="1"/>
</dbReference>
<dbReference type="PANTHER" id="PTHR11014:SF63">
    <property type="entry name" value="METALLOPEPTIDASE, PUTATIVE (AFU_ORTHOLOGUE AFUA_6G09600)-RELATED"/>
    <property type="match status" value="1"/>
</dbReference>
<dbReference type="RefSeq" id="WP_220229434.1">
    <property type="nucleotide sequence ID" value="NZ_JAICBX010000003.1"/>
</dbReference>
<gene>
    <name evidence="5" type="ORF">K1W69_15995</name>
</gene>
<dbReference type="Gene3D" id="3.30.70.360">
    <property type="match status" value="1"/>
</dbReference>